<proteinExistence type="predicted"/>
<protein>
    <submittedName>
        <fullName evidence="1">Uncharacterized protein</fullName>
    </submittedName>
</protein>
<dbReference type="RefSeq" id="XP_022396717.1">
    <property type="nucleotide sequence ID" value="XM_022542137.1"/>
</dbReference>
<dbReference type="VEuPathDB" id="FungiDB:ASPGLDRAFT_1503141"/>
<dbReference type="AlphaFoldDB" id="A0A1L9V832"/>
<evidence type="ECO:0000313" key="2">
    <source>
        <dbReference type="Proteomes" id="UP000184300"/>
    </source>
</evidence>
<gene>
    <name evidence="1" type="ORF">ASPGLDRAFT_1503141</name>
</gene>
<dbReference type="EMBL" id="KV878913">
    <property type="protein sequence ID" value="OJJ80019.1"/>
    <property type="molecule type" value="Genomic_DNA"/>
</dbReference>
<dbReference type="Proteomes" id="UP000184300">
    <property type="component" value="Unassembled WGS sequence"/>
</dbReference>
<evidence type="ECO:0000313" key="1">
    <source>
        <dbReference type="EMBL" id="OJJ80019.1"/>
    </source>
</evidence>
<name>A0A1L9V832_ASPGL</name>
<sequence>MTRRVSPGSKVSDQLTLESNAHVCIARKRRRYKARGSRLEAQEFLAVQSRPVCSGMTSGEAFDESAVPQKASFYQSRAFWPAQAPWELGLPPGRIWTGIRAIRCLCTPPRTWSECLLKVSRKEDSESRSRSSPAVVRRIGGETTAGLVGFHLGSRNTGVMQFKLNQLDETSLGACKTRSISEECDEDLRGTKARRIP</sequence>
<keyword evidence="2" id="KW-1185">Reference proteome</keyword>
<accession>A0A1L9V832</accession>
<dbReference type="GeneID" id="34458398"/>
<organism evidence="1 2">
    <name type="scientific">Aspergillus glaucus CBS 516.65</name>
    <dbReference type="NCBI Taxonomy" id="1160497"/>
    <lineage>
        <taxon>Eukaryota</taxon>
        <taxon>Fungi</taxon>
        <taxon>Dikarya</taxon>
        <taxon>Ascomycota</taxon>
        <taxon>Pezizomycotina</taxon>
        <taxon>Eurotiomycetes</taxon>
        <taxon>Eurotiomycetidae</taxon>
        <taxon>Eurotiales</taxon>
        <taxon>Aspergillaceae</taxon>
        <taxon>Aspergillus</taxon>
        <taxon>Aspergillus subgen. Aspergillus</taxon>
    </lineage>
</organism>
<reference evidence="2" key="1">
    <citation type="journal article" date="2017" name="Genome Biol.">
        <title>Comparative genomics reveals high biological diversity and specific adaptations in the industrially and medically important fungal genus Aspergillus.</title>
        <authorList>
            <person name="de Vries R.P."/>
            <person name="Riley R."/>
            <person name="Wiebenga A."/>
            <person name="Aguilar-Osorio G."/>
            <person name="Amillis S."/>
            <person name="Uchima C.A."/>
            <person name="Anderluh G."/>
            <person name="Asadollahi M."/>
            <person name="Askin M."/>
            <person name="Barry K."/>
            <person name="Battaglia E."/>
            <person name="Bayram O."/>
            <person name="Benocci T."/>
            <person name="Braus-Stromeyer S.A."/>
            <person name="Caldana C."/>
            <person name="Canovas D."/>
            <person name="Cerqueira G.C."/>
            <person name="Chen F."/>
            <person name="Chen W."/>
            <person name="Choi C."/>
            <person name="Clum A."/>
            <person name="Dos Santos R.A."/>
            <person name="Damasio A.R."/>
            <person name="Diallinas G."/>
            <person name="Emri T."/>
            <person name="Fekete E."/>
            <person name="Flipphi M."/>
            <person name="Freyberg S."/>
            <person name="Gallo A."/>
            <person name="Gournas C."/>
            <person name="Habgood R."/>
            <person name="Hainaut M."/>
            <person name="Harispe M.L."/>
            <person name="Henrissat B."/>
            <person name="Hilden K.S."/>
            <person name="Hope R."/>
            <person name="Hossain A."/>
            <person name="Karabika E."/>
            <person name="Karaffa L."/>
            <person name="Karanyi Z."/>
            <person name="Krasevec N."/>
            <person name="Kuo A."/>
            <person name="Kusch H."/>
            <person name="LaButti K."/>
            <person name="Lagendijk E.L."/>
            <person name="Lapidus A."/>
            <person name="Levasseur A."/>
            <person name="Lindquist E."/>
            <person name="Lipzen A."/>
            <person name="Logrieco A.F."/>
            <person name="MacCabe A."/>
            <person name="Maekelae M.R."/>
            <person name="Malavazi I."/>
            <person name="Melin P."/>
            <person name="Meyer V."/>
            <person name="Mielnichuk N."/>
            <person name="Miskei M."/>
            <person name="Molnar A.P."/>
            <person name="Mule G."/>
            <person name="Ngan C.Y."/>
            <person name="Orejas M."/>
            <person name="Orosz E."/>
            <person name="Ouedraogo J.P."/>
            <person name="Overkamp K.M."/>
            <person name="Park H.-S."/>
            <person name="Perrone G."/>
            <person name="Piumi F."/>
            <person name="Punt P.J."/>
            <person name="Ram A.F."/>
            <person name="Ramon A."/>
            <person name="Rauscher S."/>
            <person name="Record E."/>
            <person name="Riano-Pachon D.M."/>
            <person name="Robert V."/>
            <person name="Roehrig J."/>
            <person name="Ruller R."/>
            <person name="Salamov A."/>
            <person name="Salih N.S."/>
            <person name="Samson R.A."/>
            <person name="Sandor E."/>
            <person name="Sanguinetti M."/>
            <person name="Schuetze T."/>
            <person name="Sepcic K."/>
            <person name="Shelest E."/>
            <person name="Sherlock G."/>
            <person name="Sophianopoulou V."/>
            <person name="Squina F.M."/>
            <person name="Sun H."/>
            <person name="Susca A."/>
            <person name="Todd R.B."/>
            <person name="Tsang A."/>
            <person name="Unkles S.E."/>
            <person name="van de Wiele N."/>
            <person name="van Rossen-Uffink D."/>
            <person name="Oliveira J.V."/>
            <person name="Vesth T.C."/>
            <person name="Visser J."/>
            <person name="Yu J.-H."/>
            <person name="Zhou M."/>
            <person name="Andersen M.R."/>
            <person name="Archer D.B."/>
            <person name="Baker S.E."/>
            <person name="Benoit I."/>
            <person name="Brakhage A.A."/>
            <person name="Braus G.H."/>
            <person name="Fischer R."/>
            <person name="Frisvad J.C."/>
            <person name="Goldman G.H."/>
            <person name="Houbraken J."/>
            <person name="Oakley B."/>
            <person name="Pocsi I."/>
            <person name="Scazzocchio C."/>
            <person name="Seiboth B."/>
            <person name="vanKuyk P.A."/>
            <person name="Wortman J."/>
            <person name="Dyer P.S."/>
            <person name="Grigoriev I.V."/>
        </authorList>
    </citation>
    <scope>NUCLEOTIDE SEQUENCE [LARGE SCALE GENOMIC DNA]</scope>
    <source>
        <strain evidence="2">CBS 516.65</strain>
    </source>
</reference>